<dbReference type="PANTHER" id="PTHR18964:SF149">
    <property type="entry name" value="BIFUNCTIONAL UDP-N-ACETYLGLUCOSAMINE 2-EPIMERASE_N-ACETYLMANNOSAMINE KINASE"/>
    <property type="match status" value="1"/>
</dbReference>
<keyword evidence="2" id="KW-0808">Transferase</keyword>
<keyword evidence="3" id="KW-1185">Reference proteome</keyword>
<dbReference type="CDD" id="cd23763">
    <property type="entry name" value="ASKHA_ATPase_ROK"/>
    <property type="match status" value="1"/>
</dbReference>
<dbReference type="AlphaFoldDB" id="A0A1H1XFN4"/>
<dbReference type="EMBL" id="LT629740">
    <property type="protein sequence ID" value="SDT08085.1"/>
    <property type="molecule type" value="Genomic_DNA"/>
</dbReference>
<name>A0A1H1XFN4_MUCMA</name>
<dbReference type="InterPro" id="IPR043129">
    <property type="entry name" value="ATPase_NBD"/>
</dbReference>
<dbReference type="GO" id="GO:0016301">
    <property type="term" value="F:kinase activity"/>
    <property type="evidence" value="ECO:0007669"/>
    <property type="project" value="UniProtKB-KW"/>
</dbReference>
<dbReference type="Gene3D" id="3.30.420.40">
    <property type="match status" value="2"/>
</dbReference>
<dbReference type="STRING" id="652787.SAMN05216490_2441"/>
<evidence type="ECO:0000313" key="2">
    <source>
        <dbReference type="EMBL" id="SDT08085.1"/>
    </source>
</evidence>
<proteinExistence type="inferred from homology"/>
<evidence type="ECO:0000256" key="1">
    <source>
        <dbReference type="ARBA" id="ARBA00006479"/>
    </source>
</evidence>
<dbReference type="SUPFAM" id="SSF53067">
    <property type="entry name" value="Actin-like ATPase domain"/>
    <property type="match status" value="1"/>
</dbReference>
<dbReference type="InterPro" id="IPR000600">
    <property type="entry name" value="ROK"/>
</dbReference>
<dbReference type="PANTHER" id="PTHR18964">
    <property type="entry name" value="ROK (REPRESSOR, ORF, KINASE) FAMILY"/>
    <property type="match status" value="1"/>
</dbReference>
<protein>
    <submittedName>
        <fullName evidence="2">Glucokinase</fullName>
    </submittedName>
</protein>
<comment type="similarity">
    <text evidence="1">Belongs to the ROK (NagC/XylR) family.</text>
</comment>
<reference evidence="2 3" key="1">
    <citation type="submission" date="2016-10" db="EMBL/GenBank/DDBJ databases">
        <authorList>
            <person name="de Groot N.N."/>
        </authorList>
    </citation>
    <scope>NUCLEOTIDE SEQUENCE [LARGE SCALE GENOMIC DNA]</scope>
    <source>
        <strain evidence="2 3">MP1X4</strain>
    </source>
</reference>
<evidence type="ECO:0000313" key="3">
    <source>
        <dbReference type="Proteomes" id="UP000199679"/>
    </source>
</evidence>
<dbReference type="Pfam" id="PF00480">
    <property type="entry name" value="ROK"/>
    <property type="match status" value="1"/>
</dbReference>
<dbReference type="RefSeq" id="WP_091372896.1">
    <property type="nucleotide sequence ID" value="NZ_LT629740.1"/>
</dbReference>
<dbReference type="OrthoDB" id="9810372at2"/>
<sequence length="283" mass="30901">MSTTTIIGIDLGATNIRGALVTDELHSDIVSRRIKSDGTQEEVLEDVFWVVDQLIDSTVKAIGIGVPSVVDVAEGIVYDVQHIPSWKEVHLKSIMEARYKIPVYVNNDANCFALGEFYFGKGKGSESLTGLTLGTGLGAGIITNGKLYSGYNCGAGEIGCISYLDENLEFYCSGSFFQNVHQLDGLKVYEAAQKGEEQALKLYDELGKHIGEAIKITMYAYDPQVIIMGGSVSQAYGYFHEAMWAQLKTFAYQKSVERIRIEISELENSGVLGAAALFYDAGK</sequence>
<gene>
    <name evidence="2" type="ORF">SAMN05216490_2441</name>
</gene>
<organism evidence="2 3">
    <name type="scientific">Mucilaginibacter mallensis</name>
    <dbReference type="NCBI Taxonomy" id="652787"/>
    <lineage>
        <taxon>Bacteria</taxon>
        <taxon>Pseudomonadati</taxon>
        <taxon>Bacteroidota</taxon>
        <taxon>Sphingobacteriia</taxon>
        <taxon>Sphingobacteriales</taxon>
        <taxon>Sphingobacteriaceae</taxon>
        <taxon>Mucilaginibacter</taxon>
    </lineage>
</organism>
<accession>A0A1H1XFN4</accession>
<dbReference type="Proteomes" id="UP000199679">
    <property type="component" value="Chromosome I"/>
</dbReference>
<keyword evidence="2" id="KW-0418">Kinase</keyword>